<dbReference type="OrthoDB" id="7785428at2759"/>
<sequence length="441" mass="51315">MFTAAENLKNFRNLISGCFVPVLKEDLDNALLKSEHFDEYRKCLEVQLPILFDLLQINQHWIFESNDPEAHGVYAELVVLLCEITSPSSIYRLGNESIHKNADRILNERTPIYNAAIEHIIFKFYQERLGKTTWKRQLGCLHGFTRFLQLQYCAQTLNEQWVNFCLSVGATVRESHELTCKHIGITIFKIILKSGKFEYIQEQNIHGVIYDSVLRDVDFLDTIEAAAAVWECLYKCLDFFKELDSFNWSHLDELMEKAIKNVTMASDNLISLYHLQIVTKLGSYFAINKQEIETLCKADNTYSTSLDKLRNICGMNNSYTIFRWAKSILNMFIVESYKLMQGSEISHKFLGEMHKCYLVCVTPIDLPVISPHLIAFLEKFITILMEVITAHKMNTEVIQLTKAFLETFKYQLQYSTYTQESGEFTKLYKAIEQLLKHKIFL</sequence>
<proteinExistence type="evidence at transcript level"/>
<reference evidence="1" key="2">
    <citation type="journal article" date="2014" name="BMC Genomics">
        <title>A genomic perspective to assessing quality of mass-reared SIT flies used in Mediterranean fruit fly (Ceratitis capitata) eradication in California.</title>
        <authorList>
            <person name="Calla B."/>
            <person name="Hall B."/>
            <person name="Hou S."/>
            <person name="Geib S.M."/>
        </authorList>
    </citation>
    <scope>NUCLEOTIDE SEQUENCE</scope>
</reference>
<evidence type="ECO:0000313" key="1">
    <source>
        <dbReference type="EMBL" id="JAB98695.1"/>
    </source>
</evidence>
<dbReference type="EMBL" id="GAMC01007862">
    <property type="protein sequence ID" value="JAB98693.1"/>
    <property type="molecule type" value="mRNA"/>
</dbReference>
<reference evidence="1" key="1">
    <citation type="submission" date="2013-07" db="EMBL/GenBank/DDBJ databases">
        <authorList>
            <person name="Geib S."/>
        </authorList>
    </citation>
    <scope>NUCLEOTIDE SEQUENCE</scope>
</reference>
<protein>
    <submittedName>
        <fullName evidence="1">Uncharacterized protein</fullName>
    </submittedName>
</protein>
<name>W8BBS8_CERCA</name>
<dbReference type="EMBL" id="GAMC01007860">
    <property type="protein sequence ID" value="JAB98695.1"/>
    <property type="molecule type" value="mRNA"/>
</dbReference>
<organism evidence="1">
    <name type="scientific">Ceratitis capitata</name>
    <name type="common">Mediterranean fruit fly</name>
    <name type="synonym">Tephritis capitata</name>
    <dbReference type="NCBI Taxonomy" id="7213"/>
    <lineage>
        <taxon>Eukaryota</taxon>
        <taxon>Metazoa</taxon>
        <taxon>Ecdysozoa</taxon>
        <taxon>Arthropoda</taxon>
        <taxon>Hexapoda</taxon>
        <taxon>Insecta</taxon>
        <taxon>Pterygota</taxon>
        <taxon>Neoptera</taxon>
        <taxon>Endopterygota</taxon>
        <taxon>Diptera</taxon>
        <taxon>Brachycera</taxon>
        <taxon>Muscomorpha</taxon>
        <taxon>Tephritoidea</taxon>
        <taxon>Tephritidae</taxon>
        <taxon>Ceratitis</taxon>
        <taxon>Ceratitis</taxon>
    </lineage>
</organism>
<dbReference type="AlphaFoldDB" id="W8BBS8"/>
<accession>W8BBS8</accession>